<accession>A0A1Y1VHY4</accession>
<keyword evidence="2" id="KW-0472">Membrane</keyword>
<name>A0A1Y1VHY4_9FUNG</name>
<dbReference type="PANTHER" id="PTHR23244">
    <property type="entry name" value="KELCH REPEAT DOMAIN"/>
    <property type="match status" value="1"/>
</dbReference>
<feature type="transmembrane region" description="Helical" evidence="2">
    <location>
        <begin position="483"/>
        <end position="502"/>
    </location>
</feature>
<dbReference type="STRING" id="1754191.A0A1Y1VHY4"/>
<keyword evidence="2" id="KW-1133">Transmembrane helix</keyword>
<dbReference type="SUPFAM" id="SSF117281">
    <property type="entry name" value="Kelch motif"/>
    <property type="match status" value="1"/>
</dbReference>
<evidence type="ECO:0000256" key="1">
    <source>
        <dbReference type="SAM" id="MobiDB-lite"/>
    </source>
</evidence>
<dbReference type="EMBL" id="MCFH01000008">
    <property type="protein sequence ID" value="ORX55943.1"/>
    <property type="molecule type" value="Genomic_DNA"/>
</dbReference>
<reference evidence="3 4" key="2">
    <citation type="submission" date="2016-08" db="EMBL/GenBank/DDBJ databases">
        <title>Pervasive Adenine N6-methylation of Active Genes in Fungi.</title>
        <authorList>
            <consortium name="DOE Joint Genome Institute"/>
            <person name="Mondo S.J."/>
            <person name="Dannebaum R.O."/>
            <person name="Kuo R.C."/>
            <person name="Labutti K."/>
            <person name="Haridas S."/>
            <person name="Kuo A."/>
            <person name="Salamov A."/>
            <person name="Ahrendt S.R."/>
            <person name="Lipzen A."/>
            <person name="Sullivan W."/>
            <person name="Andreopoulos W.B."/>
            <person name="Clum A."/>
            <person name="Lindquist E."/>
            <person name="Daum C."/>
            <person name="Ramamoorthy G.K."/>
            <person name="Gryganskyi A."/>
            <person name="Culley D."/>
            <person name="Magnuson J.K."/>
            <person name="James T.Y."/>
            <person name="O'Malley M.A."/>
            <person name="Stajich J.E."/>
            <person name="Spatafora J.W."/>
            <person name="Visel A."/>
            <person name="Grigoriev I.V."/>
        </authorList>
    </citation>
    <scope>NUCLEOTIDE SEQUENCE [LARGE SCALE GENOMIC DNA]</scope>
    <source>
        <strain evidence="4">finn</strain>
    </source>
</reference>
<evidence type="ECO:0000313" key="4">
    <source>
        <dbReference type="Proteomes" id="UP000193719"/>
    </source>
</evidence>
<dbReference type="OrthoDB" id="2153684at2759"/>
<feature type="region of interest" description="Disordered" evidence="1">
    <location>
        <begin position="937"/>
        <end position="968"/>
    </location>
</feature>
<sequence>MKKNIIDIKIILLFISVWISLIRADNIRIPSLTWEKVNVITNVGEDLPEERKDYAVGYYPDQNEIIIYGGRTFDNRVLSDTWIFNISSGSWRKPALVNSEIDIHPPGRYSMVYGSDQPPSNSYRNTFVITGGKGSDDTIYNDVWSFDFIRECWVELKATGDIPEPRYNAVGGIDLTKFSHLNQLSTVYLIYSHGRNDSKYFTDTYILKLDGRSQQGDYSKLTAEWKKLNTKNAPELKDGVTANVLSNDRLVVFGGCEENKGNCNEKGYLLDVNFDYYRTQVEPEASWSELSNGCIRPKAYAASARGSDESVTDLNENDRLIIFGGITEGKYGKDADGEISIFDMDKRKFFGVQPSSKSNEFPKTSKGAKMIATPKSSSNNGFSIILYGGEPLTKEDSWSTNVWKLDVSNVFSYYPTPPEGVTMTDCYTIQEDINKDDAVFDGSSVKKESVLSLITFILAYLIVVPVLVNTSWALNCFTNKWKITFFVLGSLSLLLIILNLAISSNINNKSTVYIMKYIIIGFLLIFLIFPLIRPKQPAIDFNQGEVNAAGVPVASNGNKILKNKKGYKEGTSSSSLLIENSIKERANTAATDINIDNESTNTANHLKKLVIDQNYRDMDRNETNKSDSYISPIYINPNVKEEAGDDDSDISEVEDEDQVIKKKYLSRANLWLTLLRGIGLLLLVCCITLVLLYTFWNQSRLYNYKIVVYIWLVIVILLYVGSIVFSRMTHSTSALLHVKRISFRPSEPLEPNPVSPSWEVSNDQIKHYSMSETSAYDDIGNVSNYSQSVKNFNHISRPQSVAATNAPDIGGGSSASSISIPPSIPPLPINAVYMNNNGLFSIQSNYNQQTQNQSPTSSLLNPSLDPSIYKASEMTNIPASSSDYPSFKDMNFNVNSNMMPLSNLNQASSSIAPSPLIVTNRVNNERTLPINNSVATFNNPSPESQAQLIPNNISQSSSDNSDNSSPLLEESPIQINTVDQEVSFDFPQRNNTIENMNNKEVMMVMTVPKRKLTVVNL</sequence>
<dbReference type="Pfam" id="PF24681">
    <property type="entry name" value="Kelch_KLHDC2_KLHL20_DRC7"/>
    <property type="match status" value="1"/>
</dbReference>
<proteinExistence type="predicted"/>
<evidence type="ECO:0008006" key="5">
    <source>
        <dbReference type="Google" id="ProtNLM"/>
    </source>
</evidence>
<organism evidence="3 4">
    <name type="scientific">Piromyces finnis</name>
    <dbReference type="NCBI Taxonomy" id="1754191"/>
    <lineage>
        <taxon>Eukaryota</taxon>
        <taxon>Fungi</taxon>
        <taxon>Fungi incertae sedis</taxon>
        <taxon>Chytridiomycota</taxon>
        <taxon>Chytridiomycota incertae sedis</taxon>
        <taxon>Neocallimastigomycetes</taxon>
        <taxon>Neocallimastigales</taxon>
        <taxon>Neocallimastigaceae</taxon>
        <taxon>Piromyces</taxon>
    </lineage>
</organism>
<gene>
    <name evidence="3" type="ORF">BCR36DRAFT_581104</name>
</gene>
<keyword evidence="4" id="KW-1185">Reference proteome</keyword>
<dbReference type="Gene3D" id="2.120.10.80">
    <property type="entry name" value="Kelch-type beta propeller"/>
    <property type="match status" value="2"/>
</dbReference>
<feature type="compositionally biased region" description="Polar residues" evidence="1">
    <location>
        <begin position="937"/>
        <end position="948"/>
    </location>
</feature>
<dbReference type="Proteomes" id="UP000193719">
    <property type="component" value="Unassembled WGS sequence"/>
</dbReference>
<feature type="compositionally biased region" description="Low complexity" evidence="1">
    <location>
        <begin position="949"/>
        <end position="966"/>
    </location>
</feature>
<dbReference type="AlphaFoldDB" id="A0A1Y1VHY4"/>
<feature type="transmembrane region" description="Helical" evidence="2">
    <location>
        <begin position="450"/>
        <end position="471"/>
    </location>
</feature>
<evidence type="ECO:0000256" key="2">
    <source>
        <dbReference type="SAM" id="Phobius"/>
    </source>
</evidence>
<feature type="transmembrane region" description="Helical" evidence="2">
    <location>
        <begin position="670"/>
        <end position="694"/>
    </location>
</feature>
<comment type="caution">
    <text evidence="3">The sequence shown here is derived from an EMBL/GenBank/DDBJ whole genome shotgun (WGS) entry which is preliminary data.</text>
</comment>
<protein>
    <recommendedName>
        <fullName evidence="5">Galactose oxidase</fullName>
    </recommendedName>
</protein>
<reference evidence="3 4" key="1">
    <citation type="submission" date="2016-08" db="EMBL/GenBank/DDBJ databases">
        <title>Genomes of anaerobic fungi encode conserved fungal cellulosomes for biomass hydrolysis.</title>
        <authorList>
            <consortium name="DOE Joint Genome Institute"/>
            <person name="Haitjema C.H."/>
            <person name="Gilmore S.P."/>
            <person name="Henske J.K."/>
            <person name="Solomon K.V."/>
            <person name="De Groot R."/>
            <person name="Kuo A."/>
            <person name="Mondo S.J."/>
            <person name="Salamov A.A."/>
            <person name="Labutti K."/>
            <person name="Zhao Z."/>
            <person name="Chiniquy J."/>
            <person name="Barry K."/>
            <person name="Brewer H.M."/>
            <person name="Purvine S.O."/>
            <person name="Wright A.T."/>
            <person name="Boxma B."/>
            <person name="Van Alen T."/>
            <person name="Hackstein J.H."/>
            <person name="Baker S.E."/>
            <person name="Grigoriev I.V."/>
            <person name="O'Malley M.A."/>
        </authorList>
    </citation>
    <scope>NUCLEOTIDE SEQUENCE [LARGE SCALE GENOMIC DNA]</scope>
    <source>
        <strain evidence="4">finn</strain>
    </source>
</reference>
<keyword evidence="2" id="KW-0812">Transmembrane</keyword>
<evidence type="ECO:0000313" key="3">
    <source>
        <dbReference type="EMBL" id="ORX55943.1"/>
    </source>
</evidence>
<feature type="transmembrane region" description="Helical" evidence="2">
    <location>
        <begin position="706"/>
        <end position="725"/>
    </location>
</feature>
<feature type="transmembrane region" description="Helical" evidence="2">
    <location>
        <begin position="514"/>
        <end position="532"/>
    </location>
</feature>
<dbReference type="InterPro" id="IPR015915">
    <property type="entry name" value="Kelch-typ_b-propeller"/>
</dbReference>